<dbReference type="InterPro" id="IPR016181">
    <property type="entry name" value="Acyl_CoA_acyltransferase"/>
</dbReference>
<keyword evidence="2" id="KW-0808">Transferase</keyword>
<name>A0A1I2RM35_9BACL</name>
<dbReference type="GO" id="GO:0016747">
    <property type="term" value="F:acyltransferase activity, transferring groups other than amino-acyl groups"/>
    <property type="evidence" value="ECO:0007669"/>
    <property type="project" value="InterPro"/>
</dbReference>
<dbReference type="Pfam" id="PF00583">
    <property type="entry name" value="Acetyltransf_1"/>
    <property type="match status" value="1"/>
</dbReference>
<evidence type="ECO:0000259" key="1">
    <source>
        <dbReference type="PROSITE" id="PS51186"/>
    </source>
</evidence>
<dbReference type="CDD" id="cd04301">
    <property type="entry name" value="NAT_SF"/>
    <property type="match status" value="1"/>
</dbReference>
<protein>
    <submittedName>
        <fullName evidence="2">Acetyltransferase (GNAT) family protein</fullName>
    </submittedName>
</protein>
<gene>
    <name evidence="2" type="ORF">SAMN04488025_1327</name>
</gene>
<keyword evidence="3" id="KW-1185">Reference proteome</keyword>
<dbReference type="Gene3D" id="3.40.630.30">
    <property type="match status" value="1"/>
</dbReference>
<sequence length="270" mass="31151">MTQRTLVRHLRRSISTMPPSGWVEEPPPVKTRGIKRNTALFCGWGRLIFGQTFSDHNRIIDIFSSEPAGKRDLAIYVKNHHVLLAKAPNLLFVDPSHTYRLWLHHYRMPRKRSSHFHIRLLKGKEDAEQVNTIYRKCGLIESPVSTIVENQKTHTFSYFVAEDSTDGRIIGTITGIDHKEAFNDPENGASFWCLAVDPDRRARGVGRALVRCVAEHYLAKGREYLDLSVLHDNHRAIRLYRSLGFRRVPVFVVKRKNEINRIYYTGGPKP</sequence>
<dbReference type="SUPFAM" id="SSF55729">
    <property type="entry name" value="Acyl-CoA N-acyltransferases (Nat)"/>
    <property type="match status" value="1"/>
</dbReference>
<dbReference type="EMBL" id="FOOK01000032">
    <property type="protein sequence ID" value="SFG41582.1"/>
    <property type="molecule type" value="Genomic_DNA"/>
</dbReference>
<dbReference type="InterPro" id="IPR000182">
    <property type="entry name" value="GNAT_dom"/>
</dbReference>
<dbReference type="STRING" id="201973.SAMN04488025_1327"/>
<feature type="domain" description="N-acetyltransferase" evidence="1">
    <location>
        <begin position="116"/>
        <end position="266"/>
    </location>
</feature>
<dbReference type="PROSITE" id="PS51186">
    <property type="entry name" value="GNAT"/>
    <property type="match status" value="1"/>
</dbReference>
<proteinExistence type="predicted"/>
<evidence type="ECO:0000313" key="3">
    <source>
        <dbReference type="Proteomes" id="UP000198661"/>
    </source>
</evidence>
<reference evidence="2 3" key="1">
    <citation type="submission" date="2016-10" db="EMBL/GenBank/DDBJ databases">
        <authorList>
            <person name="de Groot N.N."/>
        </authorList>
    </citation>
    <scope>NUCLEOTIDE SEQUENCE [LARGE SCALE GENOMIC DNA]</scope>
    <source>
        <strain evidence="2 3">DSM 44945</strain>
    </source>
</reference>
<dbReference type="RefSeq" id="WP_218154449.1">
    <property type="nucleotide sequence ID" value="NZ_FOOK01000032.1"/>
</dbReference>
<dbReference type="Proteomes" id="UP000198661">
    <property type="component" value="Unassembled WGS sequence"/>
</dbReference>
<dbReference type="PANTHER" id="PTHR43072">
    <property type="entry name" value="N-ACETYLTRANSFERASE"/>
    <property type="match status" value="1"/>
</dbReference>
<evidence type="ECO:0000313" key="2">
    <source>
        <dbReference type="EMBL" id="SFG41582.1"/>
    </source>
</evidence>
<dbReference type="PANTHER" id="PTHR43072:SF60">
    <property type="entry name" value="L-2,4-DIAMINOBUTYRIC ACID ACETYLTRANSFERASE"/>
    <property type="match status" value="1"/>
</dbReference>
<dbReference type="AlphaFoldDB" id="A0A1I2RM35"/>
<organism evidence="2 3">
    <name type="scientific">Planifilum fulgidum</name>
    <dbReference type="NCBI Taxonomy" id="201973"/>
    <lineage>
        <taxon>Bacteria</taxon>
        <taxon>Bacillati</taxon>
        <taxon>Bacillota</taxon>
        <taxon>Bacilli</taxon>
        <taxon>Bacillales</taxon>
        <taxon>Thermoactinomycetaceae</taxon>
        <taxon>Planifilum</taxon>
    </lineage>
</organism>
<accession>A0A1I2RM35</accession>